<dbReference type="Proteomes" id="UP000007819">
    <property type="component" value="Chromosome A2"/>
</dbReference>
<dbReference type="AlphaFoldDB" id="A0A8R2A753"/>
<accession>A0A8R2A753</accession>
<dbReference type="KEGG" id="api:100571182"/>
<keyword evidence="2" id="KW-1185">Reference proteome</keyword>
<evidence type="ECO:0000313" key="2">
    <source>
        <dbReference type="Proteomes" id="UP000007819"/>
    </source>
</evidence>
<reference evidence="1" key="2">
    <citation type="submission" date="2022-06" db="UniProtKB">
        <authorList>
            <consortium name="EnsemblMetazoa"/>
        </authorList>
    </citation>
    <scope>IDENTIFICATION</scope>
</reference>
<dbReference type="EnsemblMetazoa" id="XM_003245821.4">
    <property type="protein sequence ID" value="XP_003245869.1"/>
    <property type="gene ID" value="LOC100571182"/>
</dbReference>
<organism evidence="1 2">
    <name type="scientific">Acyrthosiphon pisum</name>
    <name type="common">Pea aphid</name>
    <dbReference type="NCBI Taxonomy" id="7029"/>
    <lineage>
        <taxon>Eukaryota</taxon>
        <taxon>Metazoa</taxon>
        <taxon>Ecdysozoa</taxon>
        <taxon>Arthropoda</taxon>
        <taxon>Hexapoda</taxon>
        <taxon>Insecta</taxon>
        <taxon>Pterygota</taxon>
        <taxon>Neoptera</taxon>
        <taxon>Paraneoptera</taxon>
        <taxon>Hemiptera</taxon>
        <taxon>Sternorrhyncha</taxon>
        <taxon>Aphidomorpha</taxon>
        <taxon>Aphidoidea</taxon>
        <taxon>Aphididae</taxon>
        <taxon>Macrosiphini</taxon>
        <taxon>Acyrthosiphon</taxon>
    </lineage>
</organism>
<reference evidence="2" key="1">
    <citation type="submission" date="2010-06" db="EMBL/GenBank/DDBJ databases">
        <authorList>
            <person name="Jiang H."/>
            <person name="Abraham K."/>
            <person name="Ali S."/>
            <person name="Alsbrooks S.L."/>
            <person name="Anim B.N."/>
            <person name="Anosike U.S."/>
            <person name="Attaway T."/>
            <person name="Bandaranaike D.P."/>
            <person name="Battles P.K."/>
            <person name="Bell S.N."/>
            <person name="Bell A.V."/>
            <person name="Beltran B."/>
            <person name="Bickham C."/>
            <person name="Bustamante Y."/>
            <person name="Caleb T."/>
            <person name="Canada A."/>
            <person name="Cardenas V."/>
            <person name="Carter K."/>
            <person name="Chacko J."/>
            <person name="Chandrabose M.N."/>
            <person name="Chavez D."/>
            <person name="Chavez A."/>
            <person name="Chen L."/>
            <person name="Chu H.-S."/>
            <person name="Claassen K.J."/>
            <person name="Cockrell R."/>
            <person name="Collins M."/>
            <person name="Cooper J.A."/>
            <person name="Cree A."/>
            <person name="Curry S.M."/>
            <person name="Da Y."/>
            <person name="Dao M.D."/>
            <person name="Das B."/>
            <person name="Davila M.-L."/>
            <person name="Davy-Carroll L."/>
            <person name="Denson S."/>
            <person name="Dinh H."/>
            <person name="Ebong V.E."/>
            <person name="Edwards J.R."/>
            <person name="Egan A."/>
            <person name="El-Daye J."/>
            <person name="Escobedo L."/>
            <person name="Fernandez S."/>
            <person name="Fernando P.R."/>
            <person name="Flagg N."/>
            <person name="Forbes L.D."/>
            <person name="Fowler R.G."/>
            <person name="Fu Q."/>
            <person name="Gabisi R.A."/>
            <person name="Ganer J."/>
            <person name="Garbino Pronczuk A."/>
            <person name="Garcia R.M."/>
            <person name="Garner T."/>
            <person name="Garrett T.E."/>
            <person name="Gonzalez D.A."/>
            <person name="Hamid H."/>
            <person name="Hawkins E.S."/>
            <person name="Hirani K."/>
            <person name="Hogues M.E."/>
            <person name="Hollins B."/>
            <person name="Hsiao C.-H."/>
            <person name="Jabil R."/>
            <person name="James M.L."/>
            <person name="Jhangiani S.N."/>
            <person name="Johnson B."/>
            <person name="Johnson Q."/>
            <person name="Joshi V."/>
            <person name="Kalu J.B."/>
            <person name="Kam C."/>
            <person name="Kashfia A."/>
            <person name="Keebler J."/>
            <person name="Kisamo H."/>
            <person name="Kovar C.L."/>
            <person name="Lago L.A."/>
            <person name="Lai C.-Y."/>
            <person name="Laidlaw J."/>
            <person name="Lara F."/>
            <person name="Le T.-K."/>
            <person name="Lee S.L."/>
            <person name="Legall F.H."/>
            <person name="Lemon S.J."/>
            <person name="Lewis L.R."/>
            <person name="Li B."/>
            <person name="Liu Y."/>
            <person name="Liu Y.-S."/>
            <person name="Lopez J."/>
            <person name="Lozado R.J."/>
            <person name="Lu J."/>
            <person name="Madu R.C."/>
            <person name="Maheshwari M."/>
            <person name="Maheshwari R."/>
            <person name="Malloy K."/>
            <person name="Martinez E."/>
            <person name="Mathew T."/>
            <person name="Mercado I.C."/>
            <person name="Mercado C."/>
            <person name="Meyer B."/>
            <person name="Montgomery K."/>
            <person name="Morgan M.B."/>
            <person name="Munidasa M."/>
            <person name="Nazareth L.V."/>
            <person name="Nelson J."/>
            <person name="Ng B.M."/>
            <person name="Nguyen N.B."/>
            <person name="Nguyen P.Q."/>
            <person name="Nguyen T."/>
            <person name="Obregon M."/>
            <person name="Okwuonu G.O."/>
            <person name="Onwere C.G."/>
            <person name="Orozco G."/>
            <person name="Parra A."/>
            <person name="Patel S."/>
            <person name="Patil S."/>
            <person name="Perez A."/>
            <person name="Perez Y."/>
            <person name="Pham C."/>
            <person name="Primus E.L."/>
            <person name="Pu L.-L."/>
            <person name="Puazo M."/>
            <person name="Qin X."/>
            <person name="Quiroz J.B."/>
            <person name="Reese J."/>
            <person name="Richards S."/>
            <person name="Rives C.M."/>
            <person name="Robberts R."/>
            <person name="Ruiz S.J."/>
            <person name="Ruiz M.J."/>
            <person name="Santibanez J."/>
            <person name="Schneider B.W."/>
            <person name="Sisson I."/>
            <person name="Smith M."/>
            <person name="Sodergren E."/>
            <person name="Song X.-Z."/>
            <person name="Song B.B."/>
            <person name="Summersgill H."/>
            <person name="Thelus R."/>
            <person name="Thornton R.D."/>
            <person name="Trejos Z.Y."/>
            <person name="Usmani K."/>
            <person name="Vattathil S."/>
            <person name="Villasana D."/>
            <person name="Walker D.L."/>
            <person name="Wang S."/>
            <person name="Wang K."/>
            <person name="White C.S."/>
            <person name="Williams A.C."/>
            <person name="Williamson J."/>
            <person name="Wilson K."/>
            <person name="Woghiren I.O."/>
            <person name="Woodworth J.R."/>
            <person name="Worley K.C."/>
            <person name="Wright R.A."/>
            <person name="Wu W."/>
            <person name="Young L."/>
            <person name="Zhang L."/>
            <person name="Zhang J."/>
            <person name="Zhu Y."/>
            <person name="Muzny D.M."/>
            <person name="Weinstock G."/>
            <person name="Gibbs R.A."/>
        </authorList>
    </citation>
    <scope>NUCLEOTIDE SEQUENCE [LARGE SCALE GENOMIC DNA]</scope>
    <source>
        <strain evidence="2">LSR1</strain>
    </source>
</reference>
<evidence type="ECO:0000313" key="1">
    <source>
        <dbReference type="EnsemblMetazoa" id="XP_003245869.1"/>
    </source>
</evidence>
<name>A0A8R2A753_ACYPI</name>
<proteinExistence type="predicted"/>
<dbReference type="RefSeq" id="XP_003245869.1">
    <property type="nucleotide sequence ID" value="XM_003245821.4"/>
</dbReference>
<protein>
    <submittedName>
        <fullName evidence="1">Uncharacterized protein</fullName>
    </submittedName>
</protein>
<sequence>MTIPNDVEPNVRNPNIPYETFRRMTFSFTYDEQEILDLFKLNNSNFILKEIYLSISLGSIAKRYCSLFCLRIDEENNNYQINLMGLHRQFQTIIGLQTYNQFSRCVKCRKYLTVISFNTSYPVTRVPFYSYEIKLSEIDMTL</sequence>
<dbReference type="GeneID" id="100571182"/>